<keyword evidence="2" id="KW-1185">Reference proteome</keyword>
<comment type="caution">
    <text evidence="1">The sequence shown here is derived from an EMBL/GenBank/DDBJ whole genome shotgun (WGS) entry which is preliminary data.</text>
</comment>
<reference evidence="1 2" key="1">
    <citation type="journal article" date="2022" name="Plant J.">
        <title>Chromosome-level genome of Camellia lanceoleosa provides a valuable resource for understanding genome evolution and self-incompatibility.</title>
        <authorList>
            <person name="Gong W."/>
            <person name="Xiao S."/>
            <person name="Wang L."/>
            <person name="Liao Z."/>
            <person name="Chang Y."/>
            <person name="Mo W."/>
            <person name="Hu G."/>
            <person name="Li W."/>
            <person name="Zhao G."/>
            <person name="Zhu H."/>
            <person name="Hu X."/>
            <person name="Ji K."/>
            <person name="Xiang X."/>
            <person name="Song Q."/>
            <person name="Yuan D."/>
            <person name="Jin S."/>
            <person name="Zhang L."/>
        </authorList>
    </citation>
    <scope>NUCLEOTIDE SEQUENCE [LARGE SCALE GENOMIC DNA]</scope>
    <source>
        <strain evidence="1">SQ_2022a</strain>
    </source>
</reference>
<proteinExistence type="predicted"/>
<protein>
    <submittedName>
        <fullName evidence="1">Agamous-like MADS-box protein AGL61</fullName>
    </submittedName>
</protein>
<name>A0ACC0G153_9ERIC</name>
<gene>
    <name evidence="1" type="ORF">LOK49_LG11G02788</name>
</gene>
<evidence type="ECO:0000313" key="1">
    <source>
        <dbReference type="EMBL" id="KAI7994858.1"/>
    </source>
</evidence>
<accession>A0ACC0G153</accession>
<dbReference type="Proteomes" id="UP001060215">
    <property type="component" value="Chromosome 12"/>
</dbReference>
<evidence type="ECO:0000313" key="2">
    <source>
        <dbReference type="Proteomes" id="UP001060215"/>
    </source>
</evidence>
<dbReference type="EMBL" id="CM045769">
    <property type="protein sequence ID" value="KAI7994858.1"/>
    <property type="molecule type" value="Genomic_DNA"/>
</dbReference>
<sequence length="208" mass="22974">MGRRRVEIKKIEDKARRQTTFTKRRDGLFKKTGELCNLCGTEAAVITFSNAGNTFAFGNPSVDSVLDRYLSMTSSSSRASVDGGEVAAAERVREREEKLAEALARLEVEKKRGEAIDEALSMLKLNEDVVGDSKVTVSEEMGEIGSAVEMAQLEAEKKHDEIVDEMLAMLNAKAEASRLKEVEQEVGKDVDEETTELQIGNKSQRGDR</sequence>
<organism evidence="1 2">
    <name type="scientific">Camellia lanceoleosa</name>
    <dbReference type="NCBI Taxonomy" id="1840588"/>
    <lineage>
        <taxon>Eukaryota</taxon>
        <taxon>Viridiplantae</taxon>
        <taxon>Streptophyta</taxon>
        <taxon>Embryophyta</taxon>
        <taxon>Tracheophyta</taxon>
        <taxon>Spermatophyta</taxon>
        <taxon>Magnoliopsida</taxon>
        <taxon>eudicotyledons</taxon>
        <taxon>Gunneridae</taxon>
        <taxon>Pentapetalae</taxon>
        <taxon>asterids</taxon>
        <taxon>Ericales</taxon>
        <taxon>Theaceae</taxon>
        <taxon>Camellia</taxon>
    </lineage>
</organism>